<dbReference type="AlphaFoldDB" id="A0A165PY09"/>
<evidence type="ECO:0000313" key="4">
    <source>
        <dbReference type="Proteomes" id="UP000077266"/>
    </source>
</evidence>
<feature type="domain" description="Tyrosine-protein phosphatase" evidence="1">
    <location>
        <begin position="20"/>
        <end position="161"/>
    </location>
</feature>
<dbReference type="STRING" id="1314781.A0A165PY09"/>
<dbReference type="InterPro" id="IPR000387">
    <property type="entry name" value="Tyr_Pase_dom"/>
</dbReference>
<organism evidence="3 4">
    <name type="scientific">Exidia glandulosa HHB12029</name>
    <dbReference type="NCBI Taxonomy" id="1314781"/>
    <lineage>
        <taxon>Eukaryota</taxon>
        <taxon>Fungi</taxon>
        <taxon>Dikarya</taxon>
        <taxon>Basidiomycota</taxon>
        <taxon>Agaricomycotina</taxon>
        <taxon>Agaricomycetes</taxon>
        <taxon>Auriculariales</taxon>
        <taxon>Exidiaceae</taxon>
        <taxon>Exidia</taxon>
    </lineage>
</organism>
<dbReference type="InterPro" id="IPR020422">
    <property type="entry name" value="TYR_PHOSPHATASE_DUAL_dom"/>
</dbReference>
<evidence type="ECO:0000259" key="2">
    <source>
        <dbReference type="PROSITE" id="PS50056"/>
    </source>
</evidence>
<accession>A0A165PY09</accession>
<dbReference type="PROSITE" id="PS50056">
    <property type="entry name" value="TYR_PHOSPHATASE_2"/>
    <property type="match status" value="1"/>
</dbReference>
<dbReference type="InParanoid" id="A0A165PY09"/>
<dbReference type="PANTHER" id="PTHR46377:SF1">
    <property type="entry name" value="DUAL SPECIFICITY PROTEIN PHOSPHATASE 19"/>
    <property type="match status" value="1"/>
</dbReference>
<keyword evidence="4" id="KW-1185">Reference proteome</keyword>
<dbReference type="PROSITE" id="PS50054">
    <property type="entry name" value="TYR_PHOSPHATASE_DUAL"/>
    <property type="match status" value="1"/>
</dbReference>
<dbReference type="InterPro" id="IPR029021">
    <property type="entry name" value="Prot-tyrosine_phosphatase-like"/>
</dbReference>
<gene>
    <name evidence="3" type="ORF">EXIGLDRAFT_759533</name>
</gene>
<name>A0A165PY09_EXIGL</name>
<proteinExistence type="predicted"/>
<dbReference type="PANTHER" id="PTHR46377">
    <property type="entry name" value="DUAL SPECIFICITY PROTEIN PHOSPHATASE 19"/>
    <property type="match status" value="1"/>
</dbReference>
<dbReference type="InterPro" id="IPR000340">
    <property type="entry name" value="Dual-sp_phosphatase_cat-dom"/>
</dbReference>
<evidence type="ECO:0000313" key="3">
    <source>
        <dbReference type="EMBL" id="KZW02817.1"/>
    </source>
</evidence>
<dbReference type="GO" id="GO:0005737">
    <property type="term" value="C:cytoplasm"/>
    <property type="evidence" value="ECO:0007669"/>
    <property type="project" value="TreeGrafter"/>
</dbReference>
<reference evidence="3 4" key="1">
    <citation type="journal article" date="2016" name="Mol. Biol. Evol.">
        <title>Comparative Genomics of Early-Diverging Mushroom-Forming Fungi Provides Insights into the Origins of Lignocellulose Decay Capabilities.</title>
        <authorList>
            <person name="Nagy L.G."/>
            <person name="Riley R."/>
            <person name="Tritt A."/>
            <person name="Adam C."/>
            <person name="Daum C."/>
            <person name="Floudas D."/>
            <person name="Sun H."/>
            <person name="Yadav J.S."/>
            <person name="Pangilinan J."/>
            <person name="Larsson K.H."/>
            <person name="Matsuura K."/>
            <person name="Barry K."/>
            <person name="Labutti K."/>
            <person name="Kuo R."/>
            <person name="Ohm R.A."/>
            <person name="Bhattacharya S.S."/>
            <person name="Shirouzu T."/>
            <person name="Yoshinaga Y."/>
            <person name="Martin F.M."/>
            <person name="Grigoriev I.V."/>
            <person name="Hibbett D.S."/>
        </authorList>
    </citation>
    <scope>NUCLEOTIDE SEQUENCE [LARGE SCALE GENOMIC DNA]</scope>
    <source>
        <strain evidence="3 4">HHB12029</strain>
    </source>
</reference>
<dbReference type="Pfam" id="PF00782">
    <property type="entry name" value="DSPc"/>
    <property type="match status" value="1"/>
</dbReference>
<dbReference type="SMART" id="SM00195">
    <property type="entry name" value="DSPc"/>
    <property type="match status" value="1"/>
</dbReference>
<dbReference type="Proteomes" id="UP000077266">
    <property type="component" value="Unassembled WGS sequence"/>
</dbReference>
<feature type="domain" description="Tyrosine specific protein phosphatases" evidence="2">
    <location>
        <begin position="88"/>
        <end position="140"/>
    </location>
</feature>
<dbReference type="CDD" id="cd14498">
    <property type="entry name" value="DSP"/>
    <property type="match status" value="1"/>
</dbReference>
<dbReference type="GO" id="GO:0008579">
    <property type="term" value="F:JUN kinase phosphatase activity"/>
    <property type="evidence" value="ECO:0007669"/>
    <property type="project" value="TreeGrafter"/>
</dbReference>
<dbReference type="EMBL" id="KV425886">
    <property type="protein sequence ID" value="KZW02817.1"/>
    <property type="molecule type" value="Genomic_DNA"/>
</dbReference>
<dbReference type="Gene3D" id="3.90.190.10">
    <property type="entry name" value="Protein tyrosine phosphatase superfamily"/>
    <property type="match status" value="1"/>
</dbReference>
<sequence>MARGKGKANPTRPAAAQETGHTAVVEPYLHLGPCSAASNEKLLSTAGITHVLSIGATPTKTVPGITYTRLALKDEPTADLAACVAAAAAFIDEARRRKGRVIVHCSAAISRSPAVVAGYLITREGYSLKRALAIIAASRPRIAPNEGFVQQLGDIEEHWKNVWRCTDLWRTKTTRA</sequence>
<dbReference type="SUPFAM" id="SSF52799">
    <property type="entry name" value="(Phosphotyrosine protein) phosphatases II"/>
    <property type="match status" value="1"/>
</dbReference>
<protein>
    <submittedName>
        <fullName evidence="3">Phosphatases II</fullName>
    </submittedName>
</protein>
<evidence type="ECO:0000259" key="1">
    <source>
        <dbReference type="PROSITE" id="PS50054"/>
    </source>
</evidence>
<dbReference type="OrthoDB" id="10252009at2759"/>